<dbReference type="PANTHER" id="PTHR43711:SF1">
    <property type="entry name" value="HISTIDINE KINASE 1"/>
    <property type="match status" value="1"/>
</dbReference>
<dbReference type="InterPro" id="IPR050736">
    <property type="entry name" value="Sensor_HK_Regulatory"/>
</dbReference>
<dbReference type="CDD" id="cd00082">
    <property type="entry name" value="HisKA"/>
    <property type="match status" value="1"/>
</dbReference>
<dbReference type="PRINTS" id="PR00344">
    <property type="entry name" value="BCTRLSENSOR"/>
</dbReference>
<keyword evidence="6 11" id="KW-0418">Kinase</keyword>
<keyword evidence="8" id="KW-0472">Membrane</keyword>
<evidence type="ECO:0000313" key="11">
    <source>
        <dbReference type="EMBL" id="NMO15024.1"/>
    </source>
</evidence>
<dbReference type="Proteomes" id="UP000518300">
    <property type="component" value="Unassembled WGS sequence"/>
</dbReference>
<dbReference type="EMBL" id="JABBJJ010000030">
    <property type="protein sequence ID" value="NMO15024.1"/>
    <property type="molecule type" value="Genomic_DNA"/>
</dbReference>
<keyword evidence="5" id="KW-0808">Transferase</keyword>
<organism evidence="11 12">
    <name type="scientific">Pyxidicoccus fallax</name>
    <dbReference type="NCBI Taxonomy" id="394095"/>
    <lineage>
        <taxon>Bacteria</taxon>
        <taxon>Pseudomonadati</taxon>
        <taxon>Myxococcota</taxon>
        <taxon>Myxococcia</taxon>
        <taxon>Myxococcales</taxon>
        <taxon>Cystobacterineae</taxon>
        <taxon>Myxococcaceae</taxon>
        <taxon>Pyxidicoccus</taxon>
    </lineage>
</organism>
<evidence type="ECO:0000256" key="4">
    <source>
        <dbReference type="ARBA" id="ARBA00022553"/>
    </source>
</evidence>
<dbReference type="InterPro" id="IPR003594">
    <property type="entry name" value="HATPase_dom"/>
</dbReference>
<comment type="subcellular location">
    <subcellularLocation>
        <location evidence="2">Membrane</location>
    </subcellularLocation>
</comment>
<dbReference type="InterPro" id="IPR036097">
    <property type="entry name" value="HisK_dim/P_sf"/>
</dbReference>
<dbReference type="InterPro" id="IPR005467">
    <property type="entry name" value="His_kinase_dom"/>
</dbReference>
<dbReference type="SUPFAM" id="SSF47384">
    <property type="entry name" value="Homodimeric domain of signal transducing histidine kinase"/>
    <property type="match status" value="1"/>
</dbReference>
<evidence type="ECO:0000313" key="12">
    <source>
        <dbReference type="Proteomes" id="UP000518300"/>
    </source>
</evidence>
<evidence type="ECO:0000256" key="2">
    <source>
        <dbReference type="ARBA" id="ARBA00004370"/>
    </source>
</evidence>
<accession>A0A848L8V1</accession>
<keyword evidence="8" id="KW-0812">Transmembrane</keyword>
<dbReference type="EC" id="2.7.13.3" evidence="3"/>
<evidence type="ECO:0000259" key="9">
    <source>
        <dbReference type="PROSITE" id="PS50109"/>
    </source>
</evidence>
<evidence type="ECO:0000256" key="7">
    <source>
        <dbReference type="ARBA" id="ARBA00023012"/>
    </source>
</evidence>
<dbReference type="PROSITE" id="PS50109">
    <property type="entry name" value="HIS_KIN"/>
    <property type="match status" value="1"/>
</dbReference>
<comment type="catalytic activity">
    <reaction evidence="1">
        <text>ATP + protein L-histidine = ADP + protein N-phospho-L-histidine.</text>
        <dbReference type="EC" id="2.7.13.3"/>
    </reaction>
</comment>
<dbReference type="CDD" id="cd00075">
    <property type="entry name" value="HATPase"/>
    <property type="match status" value="1"/>
</dbReference>
<dbReference type="PROSITE" id="PS50885">
    <property type="entry name" value="HAMP"/>
    <property type="match status" value="1"/>
</dbReference>
<dbReference type="Pfam" id="PF00512">
    <property type="entry name" value="HisKA"/>
    <property type="match status" value="1"/>
</dbReference>
<keyword evidence="8" id="KW-1133">Transmembrane helix</keyword>
<dbReference type="PANTHER" id="PTHR43711">
    <property type="entry name" value="TWO-COMPONENT HISTIDINE KINASE"/>
    <property type="match status" value="1"/>
</dbReference>
<feature type="domain" description="Histidine kinase" evidence="9">
    <location>
        <begin position="255"/>
        <end position="464"/>
    </location>
</feature>
<dbReference type="GO" id="GO:0000155">
    <property type="term" value="F:phosphorelay sensor kinase activity"/>
    <property type="evidence" value="ECO:0007669"/>
    <property type="project" value="InterPro"/>
</dbReference>
<keyword evidence="4" id="KW-0597">Phosphoprotein</keyword>
<dbReference type="SUPFAM" id="SSF55874">
    <property type="entry name" value="ATPase domain of HSP90 chaperone/DNA topoisomerase II/histidine kinase"/>
    <property type="match status" value="1"/>
</dbReference>
<keyword evidence="7" id="KW-0902">Two-component regulatory system</keyword>
<evidence type="ECO:0000256" key="6">
    <source>
        <dbReference type="ARBA" id="ARBA00022777"/>
    </source>
</evidence>
<comment type="caution">
    <text evidence="11">The sequence shown here is derived from an EMBL/GenBank/DDBJ whole genome shotgun (WGS) entry which is preliminary data.</text>
</comment>
<feature type="domain" description="HAMP" evidence="10">
    <location>
        <begin position="195"/>
        <end position="247"/>
    </location>
</feature>
<dbReference type="SMART" id="SM00387">
    <property type="entry name" value="HATPase_c"/>
    <property type="match status" value="1"/>
</dbReference>
<dbReference type="FunFam" id="3.30.565.10:FF:000006">
    <property type="entry name" value="Sensor histidine kinase WalK"/>
    <property type="match status" value="1"/>
</dbReference>
<dbReference type="InterPro" id="IPR003661">
    <property type="entry name" value="HisK_dim/P_dom"/>
</dbReference>
<dbReference type="Gene3D" id="3.30.565.10">
    <property type="entry name" value="Histidine kinase-like ATPase, C-terminal domain"/>
    <property type="match status" value="1"/>
</dbReference>
<reference evidence="11 12" key="1">
    <citation type="submission" date="2020-04" db="EMBL/GenBank/DDBJ databases">
        <title>Draft genome of Pyxidicoccus fallax type strain.</title>
        <authorList>
            <person name="Whitworth D.E."/>
        </authorList>
    </citation>
    <scope>NUCLEOTIDE SEQUENCE [LARGE SCALE GENOMIC DNA]</scope>
    <source>
        <strain evidence="11 12">DSM 14698</strain>
    </source>
</reference>
<dbReference type="GO" id="GO:0016020">
    <property type="term" value="C:membrane"/>
    <property type="evidence" value="ECO:0007669"/>
    <property type="project" value="UniProtKB-SubCell"/>
</dbReference>
<evidence type="ECO:0000256" key="3">
    <source>
        <dbReference type="ARBA" id="ARBA00012438"/>
    </source>
</evidence>
<dbReference type="Pfam" id="PF02518">
    <property type="entry name" value="HATPase_c"/>
    <property type="match status" value="1"/>
</dbReference>
<dbReference type="Gene3D" id="6.10.340.10">
    <property type="match status" value="1"/>
</dbReference>
<dbReference type="SMART" id="SM00388">
    <property type="entry name" value="HisKA"/>
    <property type="match status" value="1"/>
</dbReference>
<sequence length="467" mass="51520">MMSLRGQWVASATVLGGLVLLAAAALANITTDMERSSNRLWQASESVRAAEELEVALLLHSRDRRLLDLTGEEVHASALRNREAQLQRWLGEARLHLSGEDEAALLAQLESEVTAYLKAMRQEMERQPPTPLEKSKASIERSVGLAERLVDLNVTDARTALEEVQRLNRAADVFGLLSVGLLLAGAAGVLWGFQRRVYLPLQDIGHALASFQLGGTHPPLPQRGTAELRDLVGHFNDMAARLARQRETQLAFLAAVAHDLRNPLTALRLAVSSSRREPSPRAMEVVRRQVDRLERMVEDLLDTARVEAGQLELRMDEHDLAELVRESVELHRPVSQQHTLETHLPDAPVYLACDATRITQVLNNLIGNAIKYSPEGGVVKVALERERDGLGVSVTDSGIGIPESELRSIFEPFRRSTRTRGVIAGVGLGLSVARRIIEAHGGRLEVTSREGHGSTFRVWLRASPPER</sequence>
<name>A0A848L8V1_9BACT</name>
<evidence type="ECO:0000256" key="1">
    <source>
        <dbReference type="ARBA" id="ARBA00000085"/>
    </source>
</evidence>
<dbReference type="RefSeq" id="WP_169344321.1">
    <property type="nucleotide sequence ID" value="NZ_JABBJJ010000030.1"/>
</dbReference>
<dbReference type="InterPro" id="IPR036890">
    <property type="entry name" value="HATPase_C_sf"/>
</dbReference>
<protein>
    <recommendedName>
        <fullName evidence="3">histidine kinase</fullName>
        <ecNumber evidence="3">2.7.13.3</ecNumber>
    </recommendedName>
</protein>
<dbReference type="InterPro" id="IPR004358">
    <property type="entry name" value="Sig_transdc_His_kin-like_C"/>
</dbReference>
<feature type="transmembrane region" description="Helical" evidence="8">
    <location>
        <begin position="173"/>
        <end position="193"/>
    </location>
</feature>
<gene>
    <name evidence="11" type="ORF">HG543_09170</name>
</gene>
<dbReference type="SMART" id="SM00304">
    <property type="entry name" value="HAMP"/>
    <property type="match status" value="1"/>
</dbReference>
<proteinExistence type="predicted"/>
<evidence type="ECO:0000259" key="10">
    <source>
        <dbReference type="PROSITE" id="PS50885"/>
    </source>
</evidence>
<keyword evidence="12" id="KW-1185">Reference proteome</keyword>
<dbReference type="Gene3D" id="1.10.287.130">
    <property type="match status" value="1"/>
</dbReference>
<dbReference type="AlphaFoldDB" id="A0A848L8V1"/>
<evidence type="ECO:0000256" key="5">
    <source>
        <dbReference type="ARBA" id="ARBA00022679"/>
    </source>
</evidence>
<dbReference type="InterPro" id="IPR003660">
    <property type="entry name" value="HAMP_dom"/>
</dbReference>
<evidence type="ECO:0000256" key="8">
    <source>
        <dbReference type="SAM" id="Phobius"/>
    </source>
</evidence>